<keyword evidence="2" id="KW-1185">Reference proteome</keyword>
<proteinExistence type="predicted"/>
<evidence type="ECO:0000313" key="2">
    <source>
        <dbReference type="Proteomes" id="UP000571017"/>
    </source>
</evidence>
<dbReference type="AlphaFoldDB" id="A0A838CNS0"/>
<evidence type="ECO:0000313" key="1">
    <source>
        <dbReference type="EMBL" id="MBA2173594.1"/>
    </source>
</evidence>
<name>A0A838CNS0_9BACI</name>
<dbReference type="Proteomes" id="UP000571017">
    <property type="component" value="Unassembled WGS sequence"/>
</dbReference>
<sequence length="63" mass="7486">MKWILIIGTVIMGMYQFRYKLINYVSSIPALRKMMVRLTMNVPYIRRKMLGHMFQGSKNSELS</sequence>
<comment type="caution">
    <text evidence="1">The sequence shown here is derived from an EMBL/GenBank/DDBJ whole genome shotgun (WGS) entry which is preliminary data.</text>
</comment>
<dbReference type="EMBL" id="JACEFG010000001">
    <property type="protein sequence ID" value="MBA2173594.1"/>
    <property type="molecule type" value="Genomic_DNA"/>
</dbReference>
<accession>A0A838CNS0</accession>
<gene>
    <name evidence="1" type="ORF">H0266_01665</name>
</gene>
<protein>
    <submittedName>
        <fullName evidence="1">Uncharacterized protein</fullName>
    </submittedName>
</protein>
<dbReference type="RefSeq" id="WP_181470644.1">
    <property type="nucleotide sequence ID" value="NZ_JACEFG010000001.1"/>
</dbReference>
<organism evidence="1 2">
    <name type="scientific">Halobacillus locisalis</name>
    <dbReference type="NCBI Taxonomy" id="220753"/>
    <lineage>
        <taxon>Bacteria</taxon>
        <taxon>Bacillati</taxon>
        <taxon>Bacillota</taxon>
        <taxon>Bacilli</taxon>
        <taxon>Bacillales</taxon>
        <taxon>Bacillaceae</taxon>
        <taxon>Halobacillus</taxon>
    </lineage>
</organism>
<reference evidence="1 2" key="1">
    <citation type="journal article" date="2004" name="Extremophiles">
        <title>Halobacillus locisalis sp. nov., a halophilic bacterium isolated from a marine solar saltern of the Yellow Sea in Korea.</title>
        <authorList>
            <person name="Yoon J.H."/>
            <person name="Kang K.H."/>
            <person name="Oh T.K."/>
            <person name="Park Y.H."/>
        </authorList>
    </citation>
    <scope>NUCLEOTIDE SEQUENCE [LARGE SCALE GENOMIC DNA]</scope>
    <source>
        <strain evidence="1 2">KCTC 3788</strain>
    </source>
</reference>